<dbReference type="EMBL" id="KB456261">
    <property type="protein sequence ID" value="EMF15016.1"/>
    <property type="molecule type" value="Genomic_DNA"/>
</dbReference>
<sequence>MAGAARRYITMYPFLRSAAQKTNSTRIAKLQMLGRQLYTSFLKDTADLRRIDHRERPDIMRLLDAFLSARPPCESHVAFRHDAAHDGDTNAQGVSQGIKRKALVFKL</sequence>
<evidence type="ECO:0000313" key="1">
    <source>
        <dbReference type="EMBL" id="EMF15016.1"/>
    </source>
</evidence>
<keyword evidence="2" id="KW-1185">Reference proteome</keyword>
<dbReference type="HOGENOM" id="CLU_2211620_0_0_1"/>
<dbReference type="RefSeq" id="XP_016763137.1">
    <property type="nucleotide sequence ID" value="XM_016901078.1"/>
</dbReference>
<dbReference type="AlphaFoldDB" id="M3C434"/>
<organism evidence="1 2">
    <name type="scientific">Sphaerulina musiva (strain SO2202)</name>
    <name type="common">Poplar stem canker fungus</name>
    <name type="synonym">Septoria musiva</name>
    <dbReference type="NCBI Taxonomy" id="692275"/>
    <lineage>
        <taxon>Eukaryota</taxon>
        <taxon>Fungi</taxon>
        <taxon>Dikarya</taxon>
        <taxon>Ascomycota</taxon>
        <taxon>Pezizomycotina</taxon>
        <taxon>Dothideomycetes</taxon>
        <taxon>Dothideomycetidae</taxon>
        <taxon>Mycosphaerellales</taxon>
        <taxon>Mycosphaerellaceae</taxon>
        <taxon>Sphaerulina</taxon>
    </lineage>
</organism>
<dbReference type="Proteomes" id="UP000016931">
    <property type="component" value="Unassembled WGS sequence"/>
</dbReference>
<dbReference type="GeneID" id="27898215"/>
<proteinExistence type="predicted"/>
<protein>
    <submittedName>
        <fullName evidence="1">Uncharacterized protein</fullName>
    </submittedName>
</protein>
<name>M3C434_SPHMS</name>
<accession>M3C434</accession>
<gene>
    <name evidence="1" type="ORF">SEPMUDRAFT_114145</name>
</gene>
<reference evidence="1 2" key="1">
    <citation type="journal article" date="2012" name="PLoS Pathog.">
        <title>Diverse lifestyles and strategies of plant pathogenesis encoded in the genomes of eighteen Dothideomycetes fungi.</title>
        <authorList>
            <person name="Ohm R.A."/>
            <person name="Feau N."/>
            <person name="Henrissat B."/>
            <person name="Schoch C.L."/>
            <person name="Horwitz B.A."/>
            <person name="Barry K.W."/>
            <person name="Condon B.J."/>
            <person name="Copeland A.C."/>
            <person name="Dhillon B."/>
            <person name="Glaser F."/>
            <person name="Hesse C.N."/>
            <person name="Kosti I."/>
            <person name="LaButti K."/>
            <person name="Lindquist E.A."/>
            <person name="Lucas S."/>
            <person name="Salamov A.A."/>
            <person name="Bradshaw R.E."/>
            <person name="Ciuffetti L."/>
            <person name="Hamelin R.C."/>
            <person name="Kema G.H.J."/>
            <person name="Lawrence C."/>
            <person name="Scott J.A."/>
            <person name="Spatafora J.W."/>
            <person name="Turgeon B.G."/>
            <person name="de Wit P.J.G.M."/>
            <person name="Zhong S."/>
            <person name="Goodwin S.B."/>
            <person name="Grigoriev I.V."/>
        </authorList>
    </citation>
    <scope>NUCLEOTIDE SEQUENCE [LARGE SCALE GENOMIC DNA]</scope>
    <source>
        <strain evidence="1 2">SO2202</strain>
    </source>
</reference>
<evidence type="ECO:0000313" key="2">
    <source>
        <dbReference type="Proteomes" id="UP000016931"/>
    </source>
</evidence>